<sequence>MFPLTNFQSGSMAGTVPTRAAWSDFECQGSEPTLGQCKHSLLARALYSYEEPFEVFARCADDAESKPGPTATSVDILRASPTVTLVIPRTSAQPSSPTKLLHVTTSSIEGPNTGELVPIQTSSTQEPLFTSAPNTVAPPDKCPSTRCQNGGTCEWVKNAWKCYCLGTFAGEYCEVYVGSNAVSIVLKMTLDQWKPGEFKRTLAEILTSHCRVNTCLYEIQNTKAKKQKMPHTFQPDDVIILQGYPKALPKAWQGMSLLNVRLAVKTPDDSSNTVIPHEILSQLITKVAPEVHRRLGHGIAYIDRVEVVASVAPEASGRNADEPHSATVNKYALTVLGVLLGVVCLIAIIVIVLYRRKTKREETLLTQEVFDDKPGENIRLMAL</sequence>
<organism evidence="4 5">
    <name type="scientific">Desmophyllum pertusum</name>
    <dbReference type="NCBI Taxonomy" id="174260"/>
    <lineage>
        <taxon>Eukaryota</taxon>
        <taxon>Metazoa</taxon>
        <taxon>Cnidaria</taxon>
        <taxon>Anthozoa</taxon>
        <taxon>Hexacorallia</taxon>
        <taxon>Scleractinia</taxon>
        <taxon>Caryophylliina</taxon>
        <taxon>Caryophylliidae</taxon>
        <taxon>Desmophyllum</taxon>
    </lineage>
</organism>
<dbReference type="Gene3D" id="2.10.25.10">
    <property type="entry name" value="Laminin"/>
    <property type="match status" value="1"/>
</dbReference>
<dbReference type="InterPro" id="IPR058390">
    <property type="entry name" value="DUF8077"/>
</dbReference>
<dbReference type="PROSITE" id="PS00022">
    <property type="entry name" value="EGF_1"/>
    <property type="match status" value="1"/>
</dbReference>
<dbReference type="CDD" id="cd00054">
    <property type="entry name" value="EGF_CA"/>
    <property type="match status" value="1"/>
</dbReference>
<keyword evidence="2" id="KW-1133">Transmembrane helix</keyword>
<feature type="transmembrane region" description="Helical" evidence="2">
    <location>
        <begin position="331"/>
        <end position="354"/>
    </location>
</feature>
<dbReference type="OrthoDB" id="2015116at2759"/>
<evidence type="ECO:0000256" key="2">
    <source>
        <dbReference type="SAM" id="Phobius"/>
    </source>
</evidence>
<feature type="disulfide bond" evidence="1">
    <location>
        <begin position="164"/>
        <end position="173"/>
    </location>
</feature>
<keyword evidence="5" id="KW-1185">Reference proteome</keyword>
<keyword evidence="2" id="KW-0472">Membrane</keyword>
<dbReference type="Pfam" id="PF26284">
    <property type="entry name" value="DUF8077"/>
    <property type="match status" value="1"/>
</dbReference>
<dbReference type="SUPFAM" id="SSF57196">
    <property type="entry name" value="EGF/Laminin"/>
    <property type="match status" value="1"/>
</dbReference>
<accession>A0A9W9Z3X2</accession>
<evidence type="ECO:0000313" key="4">
    <source>
        <dbReference type="EMBL" id="KAJ7374470.1"/>
    </source>
</evidence>
<feature type="domain" description="EGF-like" evidence="3">
    <location>
        <begin position="138"/>
        <end position="174"/>
    </location>
</feature>
<dbReference type="EMBL" id="MU826828">
    <property type="protein sequence ID" value="KAJ7374470.1"/>
    <property type="molecule type" value="Genomic_DNA"/>
</dbReference>
<keyword evidence="2" id="KW-0812">Transmembrane</keyword>
<comment type="caution">
    <text evidence="1">Lacks conserved residue(s) required for the propagation of feature annotation.</text>
</comment>
<dbReference type="PROSITE" id="PS50026">
    <property type="entry name" value="EGF_3"/>
    <property type="match status" value="1"/>
</dbReference>
<evidence type="ECO:0000259" key="3">
    <source>
        <dbReference type="PROSITE" id="PS50026"/>
    </source>
</evidence>
<evidence type="ECO:0000313" key="5">
    <source>
        <dbReference type="Proteomes" id="UP001163046"/>
    </source>
</evidence>
<keyword evidence="1" id="KW-0245">EGF-like domain</keyword>
<keyword evidence="1" id="KW-1015">Disulfide bond</keyword>
<proteinExistence type="predicted"/>
<comment type="caution">
    <text evidence="4">The sequence shown here is derived from an EMBL/GenBank/DDBJ whole genome shotgun (WGS) entry which is preliminary data.</text>
</comment>
<protein>
    <recommendedName>
        <fullName evidence="3">EGF-like domain-containing protein</fullName>
    </recommendedName>
</protein>
<dbReference type="AlphaFoldDB" id="A0A9W9Z3X2"/>
<gene>
    <name evidence="4" type="ORF">OS493_007577</name>
</gene>
<evidence type="ECO:0000256" key="1">
    <source>
        <dbReference type="PROSITE-ProRule" id="PRU00076"/>
    </source>
</evidence>
<reference evidence="4" key="1">
    <citation type="submission" date="2023-01" db="EMBL/GenBank/DDBJ databases">
        <title>Genome assembly of the deep-sea coral Lophelia pertusa.</title>
        <authorList>
            <person name="Herrera S."/>
            <person name="Cordes E."/>
        </authorList>
    </citation>
    <scope>NUCLEOTIDE SEQUENCE</scope>
    <source>
        <strain evidence="4">USNM1676648</strain>
        <tissue evidence="4">Polyp</tissue>
    </source>
</reference>
<dbReference type="Proteomes" id="UP001163046">
    <property type="component" value="Unassembled WGS sequence"/>
</dbReference>
<dbReference type="InterPro" id="IPR000742">
    <property type="entry name" value="EGF"/>
</dbReference>
<name>A0A9W9Z3X2_9CNID</name>